<feature type="region of interest" description="Disordered" evidence="1">
    <location>
        <begin position="1"/>
        <end position="23"/>
    </location>
</feature>
<evidence type="ECO:0000256" key="1">
    <source>
        <dbReference type="SAM" id="MobiDB-lite"/>
    </source>
</evidence>
<evidence type="ECO:0000313" key="2">
    <source>
        <dbReference type="EMBL" id="CEK57504.1"/>
    </source>
</evidence>
<dbReference type="EMBL" id="HACG01010639">
    <property type="protein sequence ID" value="CEK57504.1"/>
    <property type="molecule type" value="Transcribed_RNA"/>
</dbReference>
<sequence length="54" mass="6043">MGAMLLSIWPDTPHQQHNPTKKETIRMRNKNGITVDGQTFTSFVLLTITIFVGG</sequence>
<name>A0A0B6YMQ8_9EUPU</name>
<proteinExistence type="predicted"/>
<accession>A0A0B6YMQ8</accession>
<protein>
    <submittedName>
        <fullName evidence="2">Uncharacterized protein</fullName>
    </submittedName>
</protein>
<reference evidence="2" key="1">
    <citation type="submission" date="2014-12" db="EMBL/GenBank/DDBJ databases">
        <title>Insight into the proteome of Arion vulgaris.</title>
        <authorList>
            <person name="Aradska J."/>
            <person name="Bulat T."/>
            <person name="Smidak R."/>
            <person name="Sarate P."/>
            <person name="Gangsoo J."/>
            <person name="Sialana F."/>
            <person name="Bilban M."/>
            <person name="Lubec G."/>
        </authorList>
    </citation>
    <scope>NUCLEOTIDE SEQUENCE</scope>
    <source>
        <tissue evidence="2">Skin</tissue>
    </source>
</reference>
<dbReference type="AlphaFoldDB" id="A0A0B6YMQ8"/>
<gene>
    <name evidence="2" type="primary">ORF30328</name>
</gene>
<organism evidence="2">
    <name type="scientific">Arion vulgaris</name>
    <dbReference type="NCBI Taxonomy" id="1028688"/>
    <lineage>
        <taxon>Eukaryota</taxon>
        <taxon>Metazoa</taxon>
        <taxon>Spiralia</taxon>
        <taxon>Lophotrochozoa</taxon>
        <taxon>Mollusca</taxon>
        <taxon>Gastropoda</taxon>
        <taxon>Heterobranchia</taxon>
        <taxon>Euthyneura</taxon>
        <taxon>Panpulmonata</taxon>
        <taxon>Eupulmonata</taxon>
        <taxon>Stylommatophora</taxon>
        <taxon>Helicina</taxon>
        <taxon>Arionoidea</taxon>
        <taxon>Arionidae</taxon>
        <taxon>Arion</taxon>
    </lineage>
</organism>